<evidence type="ECO:0000256" key="4">
    <source>
        <dbReference type="ARBA" id="ARBA00022679"/>
    </source>
</evidence>
<evidence type="ECO:0000256" key="2">
    <source>
        <dbReference type="ARBA" id="ARBA00022573"/>
    </source>
</evidence>
<dbReference type="GO" id="GO:0032259">
    <property type="term" value="P:methylation"/>
    <property type="evidence" value="ECO:0007669"/>
    <property type="project" value="UniProtKB-KW"/>
</dbReference>
<dbReference type="InterPro" id="IPR050714">
    <property type="entry name" value="Cobalamin_biosynth_MTase"/>
</dbReference>
<dbReference type="EMBL" id="AXZF01000005">
    <property type="protein sequence ID" value="ERT69956.1"/>
    <property type="molecule type" value="Genomic_DNA"/>
</dbReference>
<dbReference type="InterPro" id="IPR014776">
    <property type="entry name" value="4pyrrole_Mease_sub2"/>
</dbReference>
<dbReference type="Proteomes" id="UP000017081">
    <property type="component" value="Unassembled WGS sequence"/>
</dbReference>
<protein>
    <recommendedName>
        <fullName evidence="6">Tetrapyrrole methylase domain-containing protein</fullName>
    </recommendedName>
</protein>
<keyword evidence="3" id="KW-0489">Methyltransferase</keyword>
<keyword evidence="4" id="KW-0808">Transferase</keyword>
<comment type="caution">
    <text evidence="7">The sequence shown here is derived from an EMBL/GenBank/DDBJ whole genome shotgun (WGS) entry which is preliminary data.</text>
</comment>
<dbReference type="InterPro" id="IPR000878">
    <property type="entry name" value="4pyrrol_Mease"/>
</dbReference>
<keyword evidence="8" id="KW-1185">Reference proteome</keyword>
<dbReference type="RefSeq" id="WP_023049708.1">
    <property type="nucleotide sequence ID" value="NZ_CP173062.2"/>
</dbReference>
<dbReference type="Pfam" id="PF00590">
    <property type="entry name" value="TP_methylase"/>
    <property type="match status" value="1"/>
</dbReference>
<dbReference type="eggNOG" id="COG2241">
    <property type="taxonomic scope" value="Bacteria"/>
</dbReference>
<dbReference type="InterPro" id="IPR012818">
    <property type="entry name" value="CbiE"/>
</dbReference>
<feature type="domain" description="Tetrapyrrole methylase" evidence="6">
    <location>
        <begin position="5"/>
        <end position="186"/>
    </location>
</feature>
<dbReference type="InterPro" id="IPR035996">
    <property type="entry name" value="4pyrrol_Methylase_sf"/>
</dbReference>
<name>U7VEL8_9FUSO</name>
<evidence type="ECO:0000259" key="6">
    <source>
        <dbReference type="Pfam" id="PF00590"/>
    </source>
</evidence>
<evidence type="ECO:0000256" key="5">
    <source>
        <dbReference type="ARBA" id="ARBA00022691"/>
    </source>
</evidence>
<dbReference type="InterPro" id="IPR014777">
    <property type="entry name" value="4pyrrole_Mease_sub1"/>
</dbReference>
<proteinExistence type="predicted"/>
<dbReference type="Gene3D" id="3.30.950.10">
    <property type="entry name" value="Methyltransferase, Cobalt-precorrin-4 Transmethylase, Domain 2"/>
    <property type="match status" value="1"/>
</dbReference>
<sequence>MSKEISVVGLGPGNLDYMTKAGIDKIKNSEIVIGGERQLEEIDSLLNNQYIYIMKKLDEMKEFVLRNLDKNIVFIVSGDTGYYSLLTYLKKSFPEQKFNVIPGISSFQYLFSRIEMTWEHYQLCSVHGRENDYVEIFKNSKSGVVLLTDEKNNPIEISKTLVKNNILNAEIIIGERLSYKNEVITRFLVCDYKKYNKKYEMNVTIIRKV</sequence>
<dbReference type="PANTHER" id="PTHR43182:SF1">
    <property type="entry name" value="COBALT-PRECORRIN-7 C(5)-METHYLTRANSFERASE"/>
    <property type="match status" value="1"/>
</dbReference>
<comment type="pathway">
    <text evidence="1">Cofactor biosynthesis; adenosylcobalamin biosynthesis.</text>
</comment>
<dbReference type="NCBIfam" id="TIGR02467">
    <property type="entry name" value="CbiE"/>
    <property type="match status" value="1"/>
</dbReference>
<dbReference type="PATRIC" id="fig|1319815.3.peg.153"/>
<dbReference type="GO" id="GO:0008276">
    <property type="term" value="F:protein methyltransferase activity"/>
    <property type="evidence" value="ECO:0007669"/>
    <property type="project" value="InterPro"/>
</dbReference>
<keyword evidence="2" id="KW-0169">Cobalamin biosynthesis</keyword>
<dbReference type="Gene3D" id="3.40.1010.10">
    <property type="entry name" value="Cobalt-precorrin-4 Transmethylase, Domain 1"/>
    <property type="match status" value="1"/>
</dbReference>
<evidence type="ECO:0000313" key="8">
    <source>
        <dbReference type="Proteomes" id="UP000017081"/>
    </source>
</evidence>
<dbReference type="CDD" id="cd11644">
    <property type="entry name" value="Precorrin-6Y-MT"/>
    <property type="match status" value="1"/>
</dbReference>
<evidence type="ECO:0000313" key="7">
    <source>
        <dbReference type="EMBL" id="ERT69956.1"/>
    </source>
</evidence>
<dbReference type="AlphaFoldDB" id="U7VEL8"/>
<keyword evidence="5" id="KW-0949">S-adenosyl-L-methionine</keyword>
<accession>U7VEL8</accession>
<dbReference type="STRING" id="1319815.HMPREF0202_00159"/>
<dbReference type="UniPathway" id="UPA00148"/>
<evidence type="ECO:0000256" key="1">
    <source>
        <dbReference type="ARBA" id="ARBA00004953"/>
    </source>
</evidence>
<gene>
    <name evidence="7" type="ORF">HMPREF0202_00159</name>
</gene>
<dbReference type="PANTHER" id="PTHR43182">
    <property type="entry name" value="COBALT-PRECORRIN-6B C(15)-METHYLTRANSFERASE (DECARBOXYLATING)"/>
    <property type="match status" value="1"/>
</dbReference>
<evidence type="ECO:0000256" key="3">
    <source>
        <dbReference type="ARBA" id="ARBA00022603"/>
    </source>
</evidence>
<reference evidence="7 8" key="1">
    <citation type="submission" date="2013-08" db="EMBL/GenBank/DDBJ databases">
        <authorList>
            <person name="Weinstock G."/>
            <person name="Sodergren E."/>
            <person name="Wylie T."/>
            <person name="Fulton L."/>
            <person name="Fulton R."/>
            <person name="Fronick C."/>
            <person name="O'Laughlin M."/>
            <person name="Godfrey J."/>
            <person name="Miner T."/>
            <person name="Herter B."/>
            <person name="Appelbaum E."/>
            <person name="Cordes M."/>
            <person name="Lek S."/>
            <person name="Wollam A."/>
            <person name="Pepin K.H."/>
            <person name="Palsikar V.B."/>
            <person name="Mitreva M."/>
            <person name="Wilson R.K."/>
        </authorList>
    </citation>
    <scope>NUCLEOTIDE SEQUENCE [LARGE SCALE GENOMIC DNA]</scope>
    <source>
        <strain evidence="7 8">ATCC BAA-474</strain>
    </source>
</reference>
<dbReference type="GO" id="GO:0009236">
    <property type="term" value="P:cobalamin biosynthetic process"/>
    <property type="evidence" value="ECO:0007669"/>
    <property type="project" value="UniProtKB-UniPathway"/>
</dbReference>
<dbReference type="HOGENOM" id="CLU_089162_2_0_0"/>
<organism evidence="7 8">
    <name type="scientific">Cetobacterium somerae ATCC BAA-474</name>
    <dbReference type="NCBI Taxonomy" id="1319815"/>
    <lineage>
        <taxon>Bacteria</taxon>
        <taxon>Fusobacteriati</taxon>
        <taxon>Fusobacteriota</taxon>
        <taxon>Fusobacteriia</taxon>
        <taxon>Fusobacteriales</taxon>
        <taxon>Fusobacteriaceae</taxon>
        <taxon>Cetobacterium</taxon>
    </lineage>
</organism>
<dbReference type="SUPFAM" id="SSF53790">
    <property type="entry name" value="Tetrapyrrole methylase"/>
    <property type="match status" value="1"/>
</dbReference>